<dbReference type="InterPro" id="IPR029044">
    <property type="entry name" value="Nucleotide-diphossugar_trans"/>
</dbReference>
<dbReference type="PANTHER" id="PTHR43179:SF12">
    <property type="entry name" value="GALACTOFURANOSYLTRANSFERASE GLFT2"/>
    <property type="match status" value="1"/>
</dbReference>
<accession>A0A7W5DT02</accession>
<dbReference type="Gene3D" id="3.90.550.10">
    <property type="entry name" value="Spore Coat Polysaccharide Biosynthesis Protein SpsA, Chain A"/>
    <property type="match status" value="1"/>
</dbReference>
<dbReference type="Proteomes" id="UP000544222">
    <property type="component" value="Unassembled WGS sequence"/>
</dbReference>
<comment type="similarity">
    <text evidence="1">Belongs to the glycosyltransferase 2 family.</text>
</comment>
<dbReference type="EMBL" id="JACHYB010000001">
    <property type="protein sequence ID" value="MBB3187693.1"/>
    <property type="molecule type" value="Genomic_DNA"/>
</dbReference>
<organism evidence="5 6">
    <name type="scientific">Microbacter margulisiae</name>
    <dbReference type="NCBI Taxonomy" id="1350067"/>
    <lineage>
        <taxon>Bacteria</taxon>
        <taxon>Pseudomonadati</taxon>
        <taxon>Bacteroidota</taxon>
        <taxon>Bacteroidia</taxon>
        <taxon>Bacteroidales</taxon>
        <taxon>Porphyromonadaceae</taxon>
        <taxon>Microbacter</taxon>
    </lineage>
</organism>
<evidence type="ECO:0000256" key="3">
    <source>
        <dbReference type="ARBA" id="ARBA00022679"/>
    </source>
</evidence>
<evidence type="ECO:0000313" key="5">
    <source>
        <dbReference type="EMBL" id="MBB3187693.1"/>
    </source>
</evidence>
<dbReference type="CDD" id="cd00761">
    <property type="entry name" value="Glyco_tranf_GTA_type"/>
    <property type="match status" value="1"/>
</dbReference>
<name>A0A7W5DT02_9PORP</name>
<sequence length="296" mass="34311">MNITRQSFPVTGKPLFSILIPSWNNLPFLKLCVESIRKNSRFEHQIIIHINEGHDGTLEWVQQQQLAYTHSTENIGVCYALNAAAALAVTDYIAYMNDDMYVCPDWDKYLYDEIQACQTEYFFFSSTLIEPHKTRCHCMIAPANYGTSPAHFDEARLLKEYKSFQFHDWNGASWPPNVVHRNIWHLVGGYSIEFSPGMYSDPDFSMKLWQAGVRLFKGISASRVYHFMSKSTGKLPQEANKDGKKEFLDKWQMTARTFYYHFLSIGKPFEGERSEPKDSLHYTAKKIGNSLKRRLS</sequence>
<dbReference type="InterPro" id="IPR001173">
    <property type="entry name" value="Glyco_trans_2-like"/>
</dbReference>
<dbReference type="SUPFAM" id="SSF53448">
    <property type="entry name" value="Nucleotide-diphospho-sugar transferases"/>
    <property type="match status" value="1"/>
</dbReference>
<keyword evidence="3 5" id="KW-0808">Transferase</keyword>
<keyword evidence="6" id="KW-1185">Reference proteome</keyword>
<evidence type="ECO:0000313" key="6">
    <source>
        <dbReference type="Proteomes" id="UP000544222"/>
    </source>
</evidence>
<gene>
    <name evidence="5" type="ORF">FHX64_001856</name>
</gene>
<dbReference type="PANTHER" id="PTHR43179">
    <property type="entry name" value="RHAMNOSYLTRANSFERASE WBBL"/>
    <property type="match status" value="1"/>
</dbReference>
<evidence type="ECO:0000259" key="4">
    <source>
        <dbReference type="Pfam" id="PF00535"/>
    </source>
</evidence>
<dbReference type="AlphaFoldDB" id="A0A7W5DT02"/>
<proteinExistence type="inferred from homology"/>
<reference evidence="5 6" key="1">
    <citation type="submission" date="2020-08" db="EMBL/GenBank/DDBJ databases">
        <title>Genomic Encyclopedia of Type Strains, Phase IV (KMG-IV): sequencing the most valuable type-strain genomes for metagenomic binning, comparative biology and taxonomic classification.</title>
        <authorList>
            <person name="Goeker M."/>
        </authorList>
    </citation>
    <scope>NUCLEOTIDE SEQUENCE [LARGE SCALE GENOMIC DNA]</scope>
    <source>
        <strain evidence="5 6">DSM 27471</strain>
    </source>
</reference>
<dbReference type="RefSeq" id="WP_183413428.1">
    <property type="nucleotide sequence ID" value="NZ_JACHYB010000001.1"/>
</dbReference>
<dbReference type="GO" id="GO:0016757">
    <property type="term" value="F:glycosyltransferase activity"/>
    <property type="evidence" value="ECO:0007669"/>
    <property type="project" value="UniProtKB-KW"/>
</dbReference>
<evidence type="ECO:0000256" key="2">
    <source>
        <dbReference type="ARBA" id="ARBA00022676"/>
    </source>
</evidence>
<comment type="caution">
    <text evidence="5">The sequence shown here is derived from an EMBL/GenBank/DDBJ whole genome shotgun (WGS) entry which is preliminary data.</text>
</comment>
<evidence type="ECO:0000256" key="1">
    <source>
        <dbReference type="ARBA" id="ARBA00006739"/>
    </source>
</evidence>
<keyword evidence="2" id="KW-0328">Glycosyltransferase</keyword>
<protein>
    <submittedName>
        <fullName evidence="5">Glycosyltransferase involved in cell wall biosynthesis</fullName>
    </submittedName>
</protein>
<feature type="domain" description="Glycosyltransferase 2-like" evidence="4">
    <location>
        <begin position="17"/>
        <end position="132"/>
    </location>
</feature>
<dbReference type="Pfam" id="PF00535">
    <property type="entry name" value="Glycos_transf_2"/>
    <property type="match status" value="1"/>
</dbReference>